<protein>
    <submittedName>
        <fullName evidence="2">Uncharacterized protein</fullName>
    </submittedName>
</protein>
<sequence>MPVANHRRSSHCKLMSPLKSRSEESVRTAARTVGQAFGGKLDILINNAGYLPEFKFMTASGPADWRKGM</sequence>
<feature type="region of interest" description="Disordered" evidence="1">
    <location>
        <begin position="1"/>
        <end position="23"/>
    </location>
</feature>
<dbReference type="InterPro" id="IPR036291">
    <property type="entry name" value="NAD(P)-bd_dom_sf"/>
</dbReference>
<feature type="compositionally biased region" description="Basic residues" evidence="1">
    <location>
        <begin position="1"/>
        <end position="11"/>
    </location>
</feature>
<evidence type="ECO:0000313" key="3">
    <source>
        <dbReference type="Proteomes" id="UP001147746"/>
    </source>
</evidence>
<keyword evidence="3" id="KW-1185">Reference proteome</keyword>
<dbReference type="EMBL" id="JAPZBO010000003">
    <property type="protein sequence ID" value="KAJ5321436.1"/>
    <property type="molecule type" value="Genomic_DNA"/>
</dbReference>
<evidence type="ECO:0000256" key="1">
    <source>
        <dbReference type="SAM" id="MobiDB-lite"/>
    </source>
</evidence>
<dbReference type="Proteomes" id="UP001147746">
    <property type="component" value="Unassembled WGS sequence"/>
</dbReference>
<dbReference type="SUPFAM" id="SSF51735">
    <property type="entry name" value="NAD(P)-binding Rossmann-fold domains"/>
    <property type="match status" value="1"/>
</dbReference>
<reference evidence="2" key="1">
    <citation type="submission" date="2022-12" db="EMBL/GenBank/DDBJ databases">
        <authorList>
            <person name="Petersen C."/>
        </authorList>
    </citation>
    <scope>NUCLEOTIDE SEQUENCE</scope>
    <source>
        <strain evidence="2">IBT 21472</strain>
    </source>
</reference>
<dbReference type="Gene3D" id="3.40.50.720">
    <property type="entry name" value="NAD(P)-binding Rossmann-like Domain"/>
    <property type="match status" value="1"/>
</dbReference>
<organism evidence="2 3">
    <name type="scientific">Penicillium atrosanguineum</name>
    <dbReference type="NCBI Taxonomy" id="1132637"/>
    <lineage>
        <taxon>Eukaryota</taxon>
        <taxon>Fungi</taxon>
        <taxon>Dikarya</taxon>
        <taxon>Ascomycota</taxon>
        <taxon>Pezizomycotina</taxon>
        <taxon>Eurotiomycetes</taxon>
        <taxon>Eurotiomycetidae</taxon>
        <taxon>Eurotiales</taxon>
        <taxon>Aspergillaceae</taxon>
        <taxon>Penicillium</taxon>
    </lineage>
</organism>
<reference evidence="2" key="2">
    <citation type="journal article" date="2023" name="IMA Fungus">
        <title>Comparative genomic study of the Penicillium genus elucidates a diverse pangenome and 15 lateral gene transfer events.</title>
        <authorList>
            <person name="Petersen C."/>
            <person name="Sorensen T."/>
            <person name="Nielsen M.R."/>
            <person name="Sondergaard T.E."/>
            <person name="Sorensen J.L."/>
            <person name="Fitzpatrick D.A."/>
            <person name="Frisvad J.C."/>
            <person name="Nielsen K.L."/>
        </authorList>
    </citation>
    <scope>NUCLEOTIDE SEQUENCE</scope>
    <source>
        <strain evidence="2">IBT 21472</strain>
    </source>
</reference>
<proteinExistence type="predicted"/>
<gene>
    <name evidence="2" type="ORF">N7476_004438</name>
</gene>
<comment type="caution">
    <text evidence="2">The sequence shown here is derived from an EMBL/GenBank/DDBJ whole genome shotgun (WGS) entry which is preliminary data.</text>
</comment>
<accession>A0A9W9Q0B9</accession>
<dbReference type="AlphaFoldDB" id="A0A9W9Q0B9"/>
<name>A0A9W9Q0B9_9EURO</name>
<evidence type="ECO:0000313" key="2">
    <source>
        <dbReference type="EMBL" id="KAJ5321436.1"/>
    </source>
</evidence>